<name>A0A9W6RBC7_9PSEU</name>
<sequence>MHPEPVVMQRWRARQRRRGDRYRLGQAQHRRIGNPFHHPAPPGGLLIGERELDDDIANIAIGGQRGDDMPFVHEHASPTELRHPREPRRTLRQPARPARPRGRPKVLVDMHSTGDAPGLYHRADDTVRHGVDRGGLAFVLSPAHHPIIANSHEFVRTVPAILRVLALLRMFTAD</sequence>
<dbReference type="EMBL" id="BSTI01000029">
    <property type="protein sequence ID" value="GLY70982.1"/>
    <property type="molecule type" value="Genomic_DNA"/>
</dbReference>
<evidence type="ECO:0000256" key="1">
    <source>
        <dbReference type="SAM" id="MobiDB-lite"/>
    </source>
</evidence>
<feature type="region of interest" description="Disordered" evidence="1">
    <location>
        <begin position="76"/>
        <end position="108"/>
    </location>
</feature>
<organism evidence="2 3">
    <name type="scientific">Amycolatopsis taiwanensis</name>
    <dbReference type="NCBI Taxonomy" id="342230"/>
    <lineage>
        <taxon>Bacteria</taxon>
        <taxon>Bacillati</taxon>
        <taxon>Actinomycetota</taxon>
        <taxon>Actinomycetes</taxon>
        <taxon>Pseudonocardiales</taxon>
        <taxon>Pseudonocardiaceae</taxon>
        <taxon>Amycolatopsis</taxon>
    </lineage>
</organism>
<gene>
    <name evidence="2" type="ORF">Atai01_76010</name>
</gene>
<dbReference type="Proteomes" id="UP001165136">
    <property type="component" value="Unassembled WGS sequence"/>
</dbReference>
<reference evidence="2" key="1">
    <citation type="submission" date="2023-03" db="EMBL/GenBank/DDBJ databases">
        <title>Amycolatopsis taiwanensis NBRC 103393.</title>
        <authorList>
            <person name="Ichikawa N."/>
            <person name="Sato H."/>
            <person name="Tonouchi N."/>
        </authorList>
    </citation>
    <scope>NUCLEOTIDE SEQUENCE</scope>
    <source>
        <strain evidence="2">NBRC 103393</strain>
    </source>
</reference>
<evidence type="ECO:0000313" key="2">
    <source>
        <dbReference type="EMBL" id="GLY70982.1"/>
    </source>
</evidence>
<feature type="compositionally biased region" description="Basic residues" evidence="1">
    <location>
        <begin position="11"/>
        <end position="20"/>
    </location>
</feature>
<comment type="caution">
    <text evidence="2">The sequence shown here is derived from an EMBL/GenBank/DDBJ whole genome shotgun (WGS) entry which is preliminary data.</text>
</comment>
<protein>
    <submittedName>
        <fullName evidence="2">Uncharacterized protein</fullName>
    </submittedName>
</protein>
<feature type="region of interest" description="Disordered" evidence="1">
    <location>
        <begin position="1"/>
        <end position="22"/>
    </location>
</feature>
<dbReference type="AlphaFoldDB" id="A0A9W6RBC7"/>
<feature type="compositionally biased region" description="Basic and acidic residues" evidence="1">
    <location>
        <begin position="76"/>
        <end position="89"/>
    </location>
</feature>
<proteinExistence type="predicted"/>
<evidence type="ECO:0000313" key="3">
    <source>
        <dbReference type="Proteomes" id="UP001165136"/>
    </source>
</evidence>
<accession>A0A9W6RBC7</accession>
<keyword evidence="3" id="KW-1185">Reference proteome</keyword>